<keyword evidence="2" id="KW-0285">Flavoprotein</keyword>
<comment type="similarity">
    <text evidence="1">Belongs to the oxygen-dependent FAD-linked oxidoreductase family.</text>
</comment>
<proteinExistence type="inferred from homology"/>
<dbReference type="InterPro" id="IPR006094">
    <property type="entry name" value="Oxid_FAD_bind_N"/>
</dbReference>
<dbReference type="AlphaFoldDB" id="A0A6A6DF72"/>
<dbReference type="OrthoDB" id="2151789at2759"/>
<dbReference type="SUPFAM" id="SSF56176">
    <property type="entry name" value="FAD-binding/transporter-associated domain-like"/>
    <property type="match status" value="1"/>
</dbReference>
<dbReference type="InterPro" id="IPR006093">
    <property type="entry name" value="Oxy_OxRdtase_FAD_BS"/>
</dbReference>
<dbReference type="InterPro" id="IPR016169">
    <property type="entry name" value="FAD-bd_PCMH_sub2"/>
</dbReference>
<evidence type="ECO:0000256" key="4">
    <source>
        <dbReference type="ARBA" id="ARBA00023002"/>
    </source>
</evidence>
<dbReference type="GO" id="GO:0071949">
    <property type="term" value="F:FAD binding"/>
    <property type="evidence" value="ECO:0007669"/>
    <property type="project" value="InterPro"/>
</dbReference>
<gene>
    <name evidence="6" type="ORF">K469DRAFT_806463</name>
</gene>
<keyword evidence="4" id="KW-0560">Oxidoreductase</keyword>
<dbReference type="PANTHER" id="PTHR42973:SF22">
    <property type="entry name" value="FAD-BINDING PCMH-TYPE DOMAIN-CONTAINING PROTEIN-RELATED"/>
    <property type="match status" value="1"/>
</dbReference>
<dbReference type="Pfam" id="PF01565">
    <property type="entry name" value="FAD_binding_4"/>
    <property type="match status" value="1"/>
</dbReference>
<dbReference type="PROSITE" id="PS00862">
    <property type="entry name" value="OX2_COVAL_FAD"/>
    <property type="match status" value="1"/>
</dbReference>
<dbReference type="PANTHER" id="PTHR42973">
    <property type="entry name" value="BINDING OXIDOREDUCTASE, PUTATIVE (AFU_ORTHOLOGUE AFUA_1G17690)-RELATED"/>
    <property type="match status" value="1"/>
</dbReference>
<accession>A0A6A6DF72</accession>
<dbReference type="PROSITE" id="PS51387">
    <property type="entry name" value="FAD_PCMH"/>
    <property type="match status" value="1"/>
</dbReference>
<dbReference type="InterPro" id="IPR016166">
    <property type="entry name" value="FAD-bd_PCMH"/>
</dbReference>
<dbReference type="InterPro" id="IPR050416">
    <property type="entry name" value="FAD-linked_Oxidoreductase"/>
</dbReference>
<dbReference type="Proteomes" id="UP000800200">
    <property type="component" value="Unassembled WGS sequence"/>
</dbReference>
<dbReference type="InterPro" id="IPR036318">
    <property type="entry name" value="FAD-bd_PCMH-like_sf"/>
</dbReference>
<evidence type="ECO:0000313" key="6">
    <source>
        <dbReference type="EMBL" id="KAF2177795.1"/>
    </source>
</evidence>
<dbReference type="EMBL" id="ML994683">
    <property type="protein sequence ID" value="KAF2177795.1"/>
    <property type="molecule type" value="Genomic_DNA"/>
</dbReference>
<dbReference type="GO" id="GO:0016491">
    <property type="term" value="F:oxidoreductase activity"/>
    <property type="evidence" value="ECO:0007669"/>
    <property type="project" value="UniProtKB-KW"/>
</dbReference>
<evidence type="ECO:0000256" key="2">
    <source>
        <dbReference type="ARBA" id="ARBA00022630"/>
    </source>
</evidence>
<dbReference type="Gene3D" id="3.30.465.10">
    <property type="match status" value="1"/>
</dbReference>
<evidence type="ECO:0000313" key="7">
    <source>
        <dbReference type="Proteomes" id="UP000800200"/>
    </source>
</evidence>
<organism evidence="6 7">
    <name type="scientific">Zopfia rhizophila CBS 207.26</name>
    <dbReference type="NCBI Taxonomy" id="1314779"/>
    <lineage>
        <taxon>Eukaryota</taxon>
        <taxon>Fungi</taxon>
        <taxon>Dikarya</taxon>
        <taxon>Ascomycota</taxon>
        <taxon>Pezizomycotina</taxon>
        <taxon>Dothideomycetes</taxon>
        <taxon>Dothideomycetes incertae sedis</taxon>
        <taxon>Zopfiaceae</taxon>
        <taxon>Zopfia</taxon>
    </lineage>
</organism>
<protein>
    <submittedName>
        <fullName evidence="6">FAD-binding domain-containing protein</fullName>
    </submittedName>
</protein>
<evidence type="ECO:0000256" key="3">
    <source>
        <dbReference type="ARBA" id="ARBA00022827"/>
    </source>
</evidence>
<keyword evidence="3" id="KW-0274">FAD</keyword>
<name>A0A6A6DF72_9PEZI</name>
<reference evidence="6" key="1">
    <citation type="journal article" date="2020" name="Stud. Mycol.">
        <title>101 Dothideomycetes genomes: a test case for predicting lifestyles and emergence of pathogens.</title>
        <authorList>
            <person name="Haridas S."/>
            <person name="Albert R."/>
            <person name="Binder M."/>
            <person name="Bloem J."/>
            <person name="Labutti K."/>
            <person name="Salamov A."/>
            <person name="Andreopoulos B."/>
            <person name="Baker S."/>
            <person name="Barry K."/>
            <person name="Bills G."/>
            <person name="Bluhm B."/>
            <person name="Cannon C."/>
            <person name="Castanera R."/>
            <person name="Culley D."/>
            <person name="Daum C."/>
            <person name="Ezra D."/>
            <person name="Gonzalez J."/>
            <person name="Henrissat B."/>
            <person name="Kuo A."/>
            <person name="Liang C."/>
            <person name="Lipzen A."/>
            <person name="Lutzoni F."/>
            <person name="Magnuson J."/>
            <person name="Mondo S."/>
            <person name="Nolan M."/>
            <person name="Ohm R."/>
            <person name="Pangilinan J."/>
            <person name="Park H.-J."/>
            <person name="Ramirez L."/>
            <person name="Alfaro M."/>
            <person name="Sun H."/>
            <person name="Tritt A."/>
            <person name="Yoshinaga Y."/>
            <person name="Zwiers L.-H."/>
            <person name="Turgeon B."/>
            <person name="Goodwin S."/>
            <person name="Spatafora J."/>
            <person name="Crous P."/>
            <person name="Grigoriev I."/>
        </authorList>
    </citation>
    <scope>NUCLEOTIDE SEQUENCE</scope>
    <source>
        <strain evidence="6">CBS 207.26</strain>
    </source>
</reference>
<feature type="domain" description="FAD-binding PCMH-type" evidence="5">
    <location>
        <begin position="43"/>
        <end position="210"/>
    </location>
</feature>
<sequence length="472" mass="50883">MAGATTALVDCVALSTFHPDSVYMKDTPQYTATTTSYFAAFENELRPACVVEPKTAQELGQIIKNLASVLGQGNVAIKGGGHTAWAGAANIDNGVLISMHNFKNTTVNSNTGTVSIGAGERWGDVYSTLNSQGLAVAGGRVSKVGVSGLSFFSEQRGFVADAVTNFEVVLSSGVVVNANARENADLFKALKGGNNNFGIVTEFELPTFPQGNMWGGAIFYPTSAFEEIAGKFFKWTELPDRFGALIIARVYSSQMEGVSVNPYSTNAAQVDPVLKSYTDIQPQFISTIREDTLLGMTNEQANFSTDGARQLYFTTSFRNNEEMILEAAKLFETAIEPLKVIPGFVLSLTLQPLTKQMLTESERHNGGNSLGLKPEDGPLVIVLLASVHQNAEDDTKVVAAVQELRKKIEALSAEKGLAARYRFMNYAYKGTPVLESYGQCSVAELKAASKKYDPEQFFQKVVSGGFKISAVP</sequence>
<evidence type="ECO:0000259" key="5">
    <source>
        <dbReference type="PROSITE" id="PS51387"/>
    </source>
</evidence>
<keyword evidence="7" id="KW-1185">Reference proteome</keyword>
<evidence type="ECO:0000256" key="1">
    <source>
        <dbReference type="ARBA" id="ARBA00005466"/>
    </source>
</evidence>